<feature type="non-terminal residue" evidence="2">
    <location>
        <position position="1"/>
    </location>
</feature>
<dbReference type="OrthoDB" id="2488603at2759"/>
<keyword evidence="3" id="KW-1185">Reference proteome</keyword>
<protein>
    <submittedName>
        <fullName evidence="2">6585_t:CDS:1</fullName>
    </submittedName>
</protein>
<proteinExistence type="predicted"/>
<name>A0A9N9DFS2_9GLOM</name>
<organism evidence="2 3">
    <name type="scientific">Diversispora eburnea</name>
    <dbReference type="NCBI Taxonomy" id="1213867"/>
    <lineage>
        <taxon>Eukaryota</taxon>
        <taxon>Fungi</taxon>
        <taxon>Fungi incertae sedis</taxon>
        <taxon>Mucoromycota</taxon>
        <taxon>Glomeromycotina</taxon>
        <taxon>Glomeromycetes</taxon>
        <taxon>Diversisporales</taxon>
        <taxon>Diversisporaceae</taxon>
        <taxon>Diversispora</taxon>
    </lineage>
</organism>
<gene>
    <name evidence="2" type="ORF">DEBURN_LOCUS10877</name>
</gene>
<dbReference type="EMBL" id="CAJVPK010004064">
    <property type="protein sequence ID" value="CAG8633545.1"/>
    <property type="molecule type" value="Genomic_DNA"/>
</dbReference>
<dbReference type="AlphaFoldDB" id="A0A9N9DFS2"/>
<evidence type="ECO:0000313" key="3">
    <source>
        <dbReference type="Proteomes" id="UP000789706"/>
    </source>
</evidence>
<evidence type="ECO:0000313" key="2">
    <source>
        <dbReference type="EMBL" id="CAG8633545.1"/>
    </source>
</evidence>
<feature type="compositionally biased region" description="Polar residues" evidence="1">
    <location>
        <begin position="1"/>
        <end position="21"/>
    </location>
</feature>
<dbReference type="Proteomes" id="UP000789706">
    <property type="component" value="Unassembled WGS sequence"/>
</dbReference>
<comment type="caution">
    <text evidence="2">The sequence shown here is derived from an EMBL/GenBank/DDBJ whole genome shotgun (WGS) entry which is preliminary data.</text>
</comment>
<accession>A0A9N9DFS2</accession>
<feature type="non-terminal residue" evidence="2">
    <location>
        <position position="68"/>
    </location>
</feature>
<sequence>NDTKGIDQSSVNATSTDMENSNDTHEQIDLRCDDILASDISNNVSNFDELNNAPNSDVYNVFLELFEN</sequence>
<evidence type="ECO:0000256" key="1">
    <source>
        <dbReference type="SAM" id="MobiDB-lite"/>
    </source>
</evidence>
<reference evidence="2" key="1">
    <citation type="submission" date="2021-06" db="EMBL/GenBank/DDBJ databases">
        <authorList>
            <person name="Kallberg Y."/>
            <person name="Tangrot J."/>
            <person name="Rosling A."/>
        </authorList>
    </citation>
    <scope>NUCLEOTIDE SEQUENCE</scope>
    <source>
        <strain evidence="2">AZ414A</strain>
    </source>
</reference>
<feature type="region of interest" description="Disordered" evidence="1">
    <location>
        <begin position="1"/>
        <end position="26"/>
    </location>
</feature>